<dbReference type="Proteomes" id="UP001408789">
    <property type="component" value="Unassembled WGS sequence"/>
</dbReference>
<accession>A0AAP0H5B8</accession>
<sequence>MLLDKHKLPFSHSQITHLYLSFFSATTMANSKSRRTFFMPLLCRSSLNDTVEPSKFNRSSTADPSSPKLSCIGQIKKRSTATATTTTTATVNNRFLVCSLSDSTTARSTVNSNRYTKLQKLFSGKNLISPAIDTVPINKFNSNKNFVKKRSKSCNDRGRTAISKKKCYISSSDDLDIVRVAVDLELDPPLPVVKCRRRDEESNVNLWKRRGVEMKALQIQPIKLTMNRNCSNNNGEFTISTSATTV</sequence>
<gene>
    <name evidence="1" type="ORF">SSX86_007778</name>
</gene>
<reference evidence="1 2" key="1">
    <citation type="submission" date="2024-04" db="EMBL/GenBank/DDBJ databases">
        <title>The reference genome of an endangered Asteraceae, Deinandra increscens subsp. villosa, native to the Central Coast of California.</title>
        <authorList>
            <person name="Guilliams M."/>
            <person name="Hasenstab-Lehman K."/>
            <person name="Meyer R."/>
            <person name="Mcevoy S."/>
        </authorList>
    </citation>
    <scope>NUCLEOTIDE SEQUENCE [LARGE SCALE GENOMIC DNA]</scope>
    <source>
        <tissue evidence="1">Leaf</tissue>
    </source>
</reference>
<protein>
    <submittedName>
        <fullName evidence="1">Uncharacterized protein</fullName>
    </submittedName>
</protein>
<evidence type="ECO:0000313" key="1">
    <source>
        <dbReference type="EMBL" id="KAK9073454.1"/>
    </source>
</evidence>
<proteinExistence type="predicted"/>
<organism evidence="1 2">
    <name type="scientific">Deinandra increscens subsp. villosa</name>
    <dbReference type="NCBI Taxonomy" id="3103831"/>
    <lineage>
        <taxon>Eukaryota</taxon>
        <taxon>Viridiplantae</taxon>
        <taxon>Streptophyta</taxon>
        <taxon>Embryophyta</taxon>
        <taxon>Tracheophyta</taxon>
        <taxon>Spermatophyta</taxon>
        <taxon>Magnoliopsida</taxon>
        <taxon>eudicotyledons</taxon>
        <taxon>Gunneridae</taxon>
        <taxon>Pentapetalae</taxon>
        <taxon>asterids</taxon>
        <taxon>campanulids</taxon>
        <taxon>Asterales</taxon>
        <taxon>Asteraceae</taxon>
        <taxon>Asteroideae</taxon>
        <taxon>Heliantheae alliance</taxon>
        <taxon>Madieae</taxon>
        <taxon>Madiinae</taxon>
        <taxon>Deinandra</taxon>
    </lineage>
</organism>
<dbReference type="EMBL" id="JBCNJP010000009">
    <property type="protein sequence ID" value="KAK9073454.1"/>
    <property type="molecule type" value="Genomic_DNA"/>
</dbReference>
<dbReference type="AlphaFoldDB" id="A0AAP0H5B8"/>
<evidence type="ECO:0000313" key="2">
    <source>
        <dbReference type="Proteomes" id="UP001408789"/>
    </source>
</evidence>
<dbReference type="PANTHER" id="PTHR36323">
    <property type="entry name" value="MYOTUBULARIN-LIKE PROTEIN"/>
    <property type="match status" value="1"/>
</dbReference>
<dbReference type="PANTHER" id="PTHR36323:SF1">
    <property type="entry name" value="MYOTUBULARIN-LIKE PROTEIN"/>
    <property type="match status" value="1"/>
</dbReference>
<keyword evidence="2" id="KW-1185">Reference proteome</keyword>
<comment type="caution">
    <text evidence="1">The sequence shown here is derived from an EMBL/GenBank/DDBJ whole genome shotgun (WGS) entry which is preliminary data.</text>
</comment>
<name>A0AAP0H5B8_9ASTR</name>